<sequence length="220" mass="22745">MAPSSVDSASLCSDIPNSAPPSPSTALSSPARSSPPPQHPPPAESTGLDDIFGSSPLPTAGLSAEPPHTASSSHCEPSDLPSLRRQHVTAGYRDGISAAKHEHVQRGFDAGFPVGAQLGMRVGVVLGVLEGLVRCSPSASSSAPGKRSESGTTAAPSVDILQLYDLAKSELAVQKVFGGVAEIDSEVKPEQDSCLKLEKAGEEVVSKWEETVMRLLGNRS</sequence>
<evidence type="ECO:0000256" key="6">
    <source>
        <dbReference type="ARBA" id="ARBA00017286"/>
    </source>
</evidence>
<evidence type="ECO:0000313" key="12">
    <source>
        <dbReference type="EMBL" id="KMM68373.1"/>
    </source>
</evidence>
<evidence type="ECO:0000256" key="5">
    <source>
        <dbReference type="ARBA" id="ARBA00011427"/>
    </source>
</evidence>
<dbReference type="GO" id="GO:0005634">
    <property type="term" value="C:nucleus"/>
    <property type="evidence" value="ECO:0007669"/>
    <property type="project" value="UniProtKB-SubCell"/>
</dbReference>
<accession>A0A0J6FDJ0</accession>
<dbReference type="InterPro" id="IPR019191">
    <property type="entry name" value="Essential_protein_Yae1_N"/>
</dbReference>
<keyword evidence="8" id="KW-0963">Cytoplasm</keyword>
<dbReference type="EMBL" id="DS268110">
    <property type="protein sequence ID" value="KMM68373.1"/>
    <property type="molecule type" value="Genomic_DNA"/>
</dbReference>
<dbReference type="GO" id="GO:0005737">
    <property type="term" value="C:cytoplasm"/>
    <property type="evidence" value="ECO:0007669"/>
    <property type="project" value="UniProtKB-SubCell"/>
</dbReference>
<proteinExistence type="inferred from homology"/>
<evidence type="ECO:0000313" key="13">
    <source>
        <dbReference type="Proteomes" id="UP000054567"/>
    </source>
</evidence>
<dbReference type="AlphaFoldDB" id="A0A0J6FDJ0"/>
<reference evidence="12 13" key="1">
    <citation type="submission" date="2007-06" db="EMBL/GenBank/DDBJ databases">
        <title>The Genome Sequence of Coccidioides posadasii RMSCC_3488.</title>
        <authorList>
            <consortium name="Coccidioides Genome Resources Consortium"/>
            <consortium name="The Broad Institute Genome Sequencing Platform"/>
            <person name="Henn M.R."/>
            <person name="Sykes S."/>
            <person name="Young S."/>
            <person name="Jaffe D."/>
            <person name="Berlin A."/>
            <person name="Alvarez P."/>
            <person name="Butler J."/>
            <person name="Gnerre S."/>
            <person name="Grabherr M."/>
            <person name="Mauceli E."/>
            <person name="Brockman W."/>
            <person name="Kodira C."/>
            <person name="Alvarado L."/>
            <person name="Zeng Q."/>
            <person name="Crawford M."/>
            <person name="Antoine C."/>
            <person name="Devon K."/>
            <person name="Galgiani J."/>
            <person name="Orsborn K."/>
            <person name="Lewis M.L."/>
            <person name="Nusbaum C."/>
            <person name="Galagan J."/>
            <person name="Birren B."/>
        </authorList>
    </citation>
    <scope>NUCLEOTIDE SEQUENCE [LARGE SCALE GENOMIC DNA]</scope>
    <source>
        <strain evidence="12 13">RMSCC 3488</strain>
    </source>
</reference>
<comment type="function">
    <text evidence="1">The complex LTO1:YAE1 may function as a target specific adapter that probably recruits apo-RPLI1 to the cytosolic iron-sulfur protein assembly (CIA) complex machinery. May be required for biogenesis of the large ribosomal subunit and initiation of translation.</text>
</comment>
<evidence type="ECO:0000259" key="11">
    <source>
        <dbReference type="Pfam" id="PF09811"/>
    </source>
</evidence>
<keyword evidence="9" id="KW-0539">Nucleus</keyword>
<dbReference type="Pfam" id="PF09811">
    <property type="entry name" value="Yae1_N"/>
    <property type="match status" value="1"/>
</dbReference>
<organism evidence="12 13">
    <name type="scientific">Coccidioides posadasii RMSCC 3488</name>
    <dbReference type="NCBI Taxonomy" id="454284"/>
    <lineage>
        <taxon>Eukaryota</taxon>
        <taxon>Fungi</taxon>
        <taxon>Dikarya</taxon>
        <taxon>Ascomycota</taxon>
        <taxon>Pezizomycotina</taxon>
        <taxon>Eurotiomycetes</taxon>
        <taxon>Eurotiomycetidae</taxon>
        <taxon>Onygenales</taxon>
        <taxon>Onygenaceae</taxon>
        <taxon>Coccidioides</taxon>
    </lineage>
</organism>
<evidence type="ECO:0000256" key="10">
    <source>
        <dbReference type="SAM" id="MobiDB-lite"/>
    </source>
</evidence>
<reference evidence="13" key="3">
    <citation type="journal article" date="2010" name="Genome Res.">
        <title>Population genomic sequencing of Coccidioides fungi reveals recent hybridization and transposon control.</title>
        <authorList>
            <person name="Neafsey D.E."/>
            <person name="Barker B.M."/>
            <person name="Sharpton T.J."/>
            <person name="Stajich J.E."/>
            <person name="Park D.J."/>
            <person name="Whiston E."/>
            <person name="Hung C.-Y."/>
            <person name="McMahan C."/>
            <person name="White J."/>
            <person name="Sykes S."/>
            <person name="Heiman D."/>
            <person name="Young S."/>
            <person name="Zeng Q."/>
            <person name="Abouelleil A."/>
            <person name="Aftuck L."/>
            <person name="Bessette D."/>
            <person name="Brown A."/>
            <person name="FitzGerald M."/>
            <person name="Lui A."/>
            <person name="Macdonald J.P."/>
            <person name="Priest M."/>
            <person name="Orbach M.J."/>
            <person name="Galgiani J.N."/>
            <person name="Kirkland T.N."/>
            <person name="Cole G.T."/>
            <person name="Birren B.W."/>
            <person name="Henn M.R."/>
            <person name="Taylor J.W."/>
            <person name="Rounsley S.D."/>
        </authorList>
    </citation>
    <scope>NUCLEOTIDE SEQUENCE [LARGE SCALE GENOMIC DNA]</scope>
    <source>
        <strain evidence="13">RMSCC 3488</strain>
    </source>
</reference>
<name>A0A0J6FDJ0_COCPO</name>
<comment type="subunit">
    <text evidence="5">May form a complex with LTO1.</text>
</comment>
<dbReference type="Proteomes" id="UP000054567">
    <property type="component" value="Unassembled WGS sequence"/>
</dbReference>
<feature type="region of interest" description="Disordered" evidence="10">
    <location>
        <begin position="1"/>
        <end position="81"/>
    </location>
</feature>
<dbReference type="VEuPathDB" id="FungiDB:CPAG_04702"/>
<gene>
    <name evidence="12" type="ORF">CPAG_04702</name>
</gene>
<dbReference type="PANTHER" id="PTHR18829:SF0">
    <property type="entry name" value="PROTEIN YAE1 HOMOLOG"/>
    <property type="match status" value="1"/>
</dbReference>
<dbReference type="OrthoDB" id="20086at2759"/>
<comment type="subcellular location">
    <subcellularLocation>
        <location evidence="3">Cytoplasm</location>
    </subcellularLocation>
    <subcellularLocation>
        <location evidence="2">Nucleus</location>
    </subcellularLocation>
</comment>
<evidence type="ECO:0000256" key="9">
    <source>
        <dbReference type="ARBA" id="ARBA00023242"/>
    </source>
</evidence>
<feature type="compositionally biased region" description="Polar residues" evidence="10">
    <location>
        <begin position="1"/>
        <end position="11"/>
    </location>
</feature>
<evidence type="ECO:0000256" key="1">
    <source>
        <dbReference type="ARBA" id="ARBA00003836"/>
    </source>
</evidence>
<evidence type="ECO:0000256" key="7">
    <source>
        <dbReference type="ARBA" id="ARBA00018400"/>
    </source>
</evidence>
<dbReference type="PANTHER" id="PTHR18829">
    <property type="entry name" value="PROTEIN YAE1 HOMOLOG"/>
    <property type="match status" value="1"/>
</dbReference>
<protein>
    <recommendedName>
        <fullName evidence="7">Protein YAE1</fullName>
    </recommendedName>
    <alternativeName>
        <fullName evidence="6">Protein yae1</fullName>
    </alternativeName>
</protein>
<evidence type="ECO:0000256" key="2">
    <source>
        <dbReference type="ARBA" id="ARBA00004123"/>
    </source>
</evidence>
<reference evidence="13" key="2">
    <citation type="journal article" date="2009" name="Genome Res.">
        <title>Comparative genomic analyses of the human fungal pathogens Coccidioides and their relatives.</title>
        <authorList>
            <person name="Sharpton T.J."/>
            <person name="Stajich J.E."/>
            <person name="Rounsley S.D."/>
            <person name="Gardner M.J."/>
            <person name="Wortman J.R."/>
            <person name="Jordar V.S."/>
            <person name="Maiti R."/>
            <person name="Kodira C.D."/>
            <person name="Neafsey D.E."/>
            <person name="Zeng Q."/>
            <person name="Hung C.-Y."/>
            <person name="McMahan C."/>
            <person name="Muszewska A."/>
            <person name="Grynberg M."/>
            <person name="Mandel M.A."/>
            <person name="Kellner E.M."/>
            <person name="Barker B.M."/>
            <person name="Galgiani J.N."/>
            <person name="Orbach M.J."/>
            <person name="Kirkland T.N."/>
            <person name="Cole G.T."/>
            <person name="Henn M.R."/>
            <person name="Birren B.W."/>
            <person name="Taylor J.W."/>
        </authorList>
    </citation>
    <scope>NUCLEOTIDE SEQUENCE [LARGE SCALE GENOMIC DNA]</scope>
    <source>
        <strain evidence="13">RMSCC 3488</strain>
    </source>
</reference>
<evidence type="ECO:0000256" key="3">
    <source>
        <dbReference type="ARBA" id="ARBA00004496"/>
    </source>
</evidence>
<comment type="similarity">
    <text evidence="4">Belongs to the YAE1 family.</text>
</comment>
<feature type="domain" description="Essential protein Yae1 N-terminal" evidence="11">
    <location>
        <begin position="91"/>
        <end position="129"/>
    </location>
</feature>
<feature type="compositionally biased region" description="Pro residues" evidence="10">
    <location>
        <begin position="33"/>
        <end position="43"/>
    </location>
</feature>
<evidence type="ECO:0000256" key="4">
    <source>
        <dbReference type="ARBA" id="ARBA00007096"/>
    </source>
</evidence>
<evidence type="ECO:0000256" key="8">
    <source>
        <dbReference type="ARBA" id="ARBA00022490"/>
    </source>
</evidence>
<dbReference type="InterPro" id="IPR038881">
    <property type="entry name" value="Yae1-like"/>
</dbReference>